<feature type="compositionally biased region" description="Gly residues" evidence="16">
    <location>
        <begin position="1164"/>
        <end position="1175"/>
    </location>
</feature>
<reference evidence="19 20" key="1">
    <citation type="journal article" date="2018" name="IMA Fungus">
        <title>IMA Genome-F 10: Nine draft genome sequences of Claviceps purpurea s.lat., including C. arundinis, C. humidiphila, and C. cf. spartinae, pseudomolecules for the pitch canker pathogen Fusarium circinatum, draft genome of Davidsoniella eucalypti, Grosmannia galeiformis, Quambalaria eucalypti, and Teratosphaeria destructans.</title>
        <authorList>
            <person name="Wingfield B.D."/>
            <person name="Liu M."/>
            <person name="Nguyen H.D."/>
            <person name="Lane F.A."/>
            <person name="Morgan S.W."/>
            <person name="De Vos L."/>
            <person name="Wilken P.M."/>
            <person name="Duong T.A."/>
            <person name="Aylward J."/>
            <person name="Coetzee M.P."/>
            <person name="Dadej K."/>
            <person name="De Beer Z.W."/>
            <person name="Findlay W."/>
            <person name="Havenga M."/>
            <person name="Kolarik M."/>
            <person name="Menzies J.G."/>
            <person name="Naidoo K."/>
            <person name="Pochopski O."/>
            <person name="Shoukouhi P."/>
            <person name="Santana Q.C."/>
            <person name="Seifert K.A."/>
            <person name="Soal N."/>
            <person name="Steenkamp E.T."/>
            <person name="Tatham C.T."/>
            <person name="van der Nest M.A."/>
            <person name="Wingfield M.J."/>
        </authorList>
    </citation>
    <scope>NUCLEOTIDE SEQUENCE [LARGE SCALE GENOMIC DNA]</scope>
    <source>
        <strain evidence="19">CMW44962</strain>
    </source>
</reference>
<keyword evidence="8" id="KW-0418">Kinase</keyword>
<dbReference type="FunFam" id="3.40.50.2300:FF:000289">
    <property type="entry name" value="Osmosensing histidine protein kinase SLN1"/>
    <property type="match status" value="1"/>
</dbReference>
<organism evidence="19 20">
    <name type="scientific">Teratosphaeria destructans</name>
    <dbReference type="NCBI Taxonomy" id="418781"/>
    <lineage>
        <taxon>Eukaryota</taxon>
        <taxon>Fungi</taxon>
        <taxon>Dikarya</taxon>
        <taxon>Ascomycota</taxon>
        <taxon>Pezizomycotina</taxon>
        <taxon>Dothideomycetes</taxon>
        <taxon>Dothideomycetidae</taxon>
        <taxon>Mycosphaerellales</taxon>
        <taxon>Teratosphaeriaceae</taxon>
        <taxon>Teratosphaeria</taxon>
    </lineage>
</organism>
<dbReference type="SUPFAM" id="SSF47384">
    <property type="entry name" value="Homodimeric domain of signal transducing histidine kinase"/>
    <property type="match status" value="1"/>
</dbReference>
<evidence type="ECO:0000256" key="11">
    <source>
        <dbReference type="ARBA" id="ARBA00023012"/>
    </source>
</evidence>
<dbReference type="GO" id="GO:0000155">
    <property type="term" value="F:phosphorelay sensor kinase activity"/>
    <property type="evidence" value="ECO:0007669"/>
    <property type="project" value="InterPro"/>
</dbReference>
<evidence type="ECO:0000313" key="20">
    <source>
        <dbReference type="Proteomes" id="UP001138500"/>
    </source>
</evidence>
<comment type="subcellular location">
    <subcellularLocation>
        <location evidence="2">Membrane</location>
    </subcellularLocation>
</comment>
<dbReference type="GO" id="GO:0009927">
    <property type="term" value="F:histidine phosphotransfer kinase activity"/>
    <property type="evidence" value="ECO:0007669"/>
    <property type="project" value="TreeGrafter"/>
</dbReference>
<keyword evidence="20" id="KW-1185">Reference proteome</keyword>
<protein>
    <recommendedName>
        <fullName evidence="3">histidine kinase</fullName>
        <ecNumber evidence="3">2.7.13.3</ecNumber>
    </recommendedName>
</protein>
<dbReference type="OrthoDB" id="60033at2759"/>
<dbReference type="CDD" id="cd06225">
    <property type="entry name" value="HAMP"/>
    <property type="match status" value="1"/>
</dbReference>
<keyword evidence="5" id="KW-0808">Transferase</keyword>
<evidence type="ECO:0000256" key="2">
    <source>
        <dbReference type="ARBA" id="ARBA00004370"/>
    </source>
</evidence>
<dbReference type="InterPro" id="IPR005467">
    <property type="entry name" value="His_kinase_dom"/>
</dbReference>
<evidence type="ECO:0000259" key="18">
    <source>
        <dbReference type="PROSITE" id="PS50110"/>
    </source>
</evidence>
<evidence type="ECO:0000256" key="6">
    <source>
        <dbReference type="ARBA" id="ARBA00022692"/>
    </source>
</evidence>
<keyword evidence="10" id="KW-1133">Transmembrane helix</keyword>
<dbReference type="SMART" id="SM00388">
    <property type="entry name" value="HisKA"/>
    <property type="match status" value="1"/>
</dbReference>
<dbReference type="EC" id="2.7.13.3" evidence="3"/>
<dbReference type="SUPFAM" id="SSF52172">
    <property type="entry name" value="CheY-like"/>
    <property type="match status" value="1"/>
</dbReference>
<dbReference type="Gene3D" id="3.40.50.2300">
    <property type="match status" value="1"/>
</dbReference>
<evidence type="ECO:0000256" key="14">
    <source>
        <dbReference type="PROSITE-ProRule" id="PRU00169"/>
    </source>
</evidence>
<sequence length="1219" mass="132295">MRINITTQLGLLILLSSLIGLAVVSVATWVANHNFVLNIRSERLSMAASLKAAQLTSDLNLMQTAANFISTRVLIQRALQNYTQDGVDSGTLWAAAETDMADAISGSGSLGQELLLQTMVFPVNDQGPLGPYAVMNTTSTNFNANTSTHIRLPYDCPDTHTPVYLGDDQCGHLNLGYPPALYPNLTYLSAYYNNTFSQSEAMYDDDVLKARASPLLIGPWAVNDSLYVVSMTMPIVDNAGAVDVLGWLTAVMDARLVQEVINMTQGLDFGRWATSVTNRFAPGVLYTDNHGTAQDNVNVSYIMPLGVSDTKRHPDKVTGTANLPFRISTYPAVQKAFEQDNHNADNDGALISTHNEHKSAVSVGYALVNSSMVDWAVIVEQAKGEVWQPINHLRDILLACVFATAALMAILAFPLAYGFSLPIRRLREATRKSIEPSGSNPSRSSFDSFPMSRDGADDDVVEDQQREAEEGIAGATSSTLAHKEGFMTTNAVVRWRERRREEREVRREARRRHQFKIPARVKERRSCLKDELTDLTSTFNEMSDELMMQYERLEERVQQRTAELELSKKAAEAANESKTLFIANISHELKTPLNGILGMCAVCMQEDDPTRLKRSLGIIYKSGDLLLNLLTDLLTFSKNQVGQHLSLDEKEFRLRDVSTQLLAIFDKQAKDGNINLQVQFEGVPDAAQPASKTEFGPAGTGRIKDMILWGDTHRILQVLINLVSNALKFTPAGGSVTIIIRCLPELPDVGSRKASLTSRRSRQPSSRLKANSDASLAMGMLDTANTINPMDKPHALASFSVHERTATPPPGKYLDFEFEVRDTGPGISETLQHKIFEPFVQGDLGLSKKYGGTGLGLSICSQLASLMKGTIGVTSKVGEGSTFTMQIPIRLTQSRADSTASSGVDLAGAASGKDPKRSLDEPGNERAGRARSRGNRHSSNAGAGEEPGSGNVPPNSTSSATVTATPAGADSQPRLVGLSQPFFAASQPMESPGSRPGAMQTITDQASRSGGKIRVLVAEDNKVNQEVVLRMLKLEDIYDVTVAKDGQEALDRVKESMEEHRTDPQSPGPYNLIFMDVQMPTMDGIMSTKLIRQVGFQAPIVALTAFSEESNIRDCMESGMNYFLSKPIRRPQLKKVLKEYCAPIPEEEGEEVEGVVMKPRPGPANGGGDGIGAGGHPTVVMVDNGGGGGGGGERRRRRGSGGEVEDFDGSRPVSPLSAA</sequence>
<feature type="compositionally biased region" description="Low complexity" evidence="16">
    <location>
        <begin position="952"/>
        <end position="967"/>
    </location>
</feature>
<dbReference type="EMBL" id="RIBY02002167">
    <property type="protein sequence ID" value="KAH9823715.1"/>
    <property type="molecule type" value="Genomic_DNA"/>
</dbReference>
<keyword evidence="6" id="KW-0812">Transmembrane</keyword>
<evidence type="ECO:0000256" key="9">
    <source>
        <dbReference type="ARBA" id="ARBA00022840"/>
    </source>
</evidence>
<dbReference type="InterPro" id="IPR004358">
    <property type="entry name" value="Sig_transdc_His_kin-like_C"/>
</dbReference>
<keyword evidence="4 14" id="KW-0597">Phosphoprotein</keyword>
<keyword evidence="15" id="KW-0175">Coiled coil</keyword>
<dbReference type="SMART" id="SM00448">
    <property type="entry name" value="REC"/>
    <property type="match status" value="1"/>
</dbReference>
<name>A0A9W7SM71_9PEZI</name>
<dbReference type="InterPro" id="IPR003594">
    <property type="entry name" value="HATPase_dom"/>
</dbReference>
<dbReference type="Pfam" id="PF00072">
    <property type="entry name" value="Response_reg"/>
    <property type="match status" value="1"/>
</dbReference>
<dbReference type="CDD" id="cd00082">
    <property type="entry name" value="HisKA"/>
    <property type="match status" value="1"/>
</dbReference>
<gene>
    <name evidence="19" type="ORF">Tdes44962_MAKER04459</name>
</gene>
<proteinExistence type="predicted"/>
<dbReference type="CDD" id="cd16922">
    <property type="entry name" value="HATPase_EvgS-ArcB-TorS-like"/>
    <property type="match status" value="1"/>
</dbReference>
<dbReference type="InterPro" id="IPR003661">
    <property type="entry name" value="HisK_dim/P_dom"/>
</dbReference>
<comment type="catalytic activity">
    <reaction evidence="1">
        <text>ATP + protein L-histidine = ADP + protein N-phospho-L-histidine.</text>
        <dbReference type="EC" id="2.7.13.3"/>
    </reaction>
</comment>
<feature type="region of interest" description="Disordered" evidence="16">
    <location>
        <begin position="432"/>
        <end position="480"/>
    </location>
</feature>
<keyword evidence="11" id="KW-0902">Two-component regulatory system</keyword>
<reference evidence="19 20" key="2">
    <citation type="journal article" date="2021" name="Curr. Genet.">
        <title>Genetic response to nitrogen starvation in the aggressive Eucalyptus foliar pathogen Teratosphaeria destructans.</title>
        <authorList>
            <person name="Havenga M."/>
            <person name="Wingfield B.D."/>
            <person name="Wingfield M.J."/>
            <person name="Dreyer L.L."/>
            <person name="Roets F."/>
            <person name="Aylward J."/>
        </authorList>
    </citation>
    <scope>NUCLEOTIDE SEQUENCE [LARGE SCALE GENOMIC DNA]</scope>
    <source>
        <strain evidence="19">CMW44962</strain>
    </source>
</reference>
<evidence type="ECO:0000256" key="16">
    <source>
        <dbReference type="SAM" id="MobiDB-lite"/>
    </source>
</evidence>
<evidence type="ECO:0000256" key="8">
    <source>
        <dbReference type="ARBA" id="ARBA00022777"/>
    </source>
</evidence>
<dbReference type="InterPro" id="IPR011006">
    <property type="entry name" value="CheY-like_superfamily"/>
</dbReference>
<keyword evidence="13" id="KW-0325">Glycoprotein</keyword>
<dbReference type="GO" id="GO:0007234">
    <property type="term" value="P:osmosensory signaling via phosphorelay pathway"/>
    <property type="evidence" value="ECO:0007669"/>
    <property type="project" value="UniProtKB-ARBA"/>
</dbReference>
<accession>A0A9W7SM71</accession>
<feature type="compositionally biased region" description="Polar residues" evidence="16">
    <location>
        <begin position="436"/>
        <end position="447"/>
    </location>
</feature>
<evidence type="ECO:0000256" key="15">
    <source>
        <dbReference type="SAM" id="Coils"/>
    </source>
</evidence>
<keyword evidence="7" id="KW-0547">Nucleotide-binding</keyword>
<dbReference type="SMART" id="SM00387">
    <property type="entry name" value="HATPase_c"/>
    <property type="match status" value="1"/>
</dbReference>
<feature type="region of interest" description="Disordered" evidence="16">
    <location>
        <begin position="894"/>
        <end position="974"/>
    </location>
</feature>
<evidence type="ECO:0000313" key="19">
    <source>
        <dbReference type="EMBL" id="KAH9823715.1"/>
    </source>
</evidence>
<dbReference type="PRINTS" id="PR00344">
    <property type="entry name" value="BCTRLSENSOR"/>
</dbReference>
<feature type="domain" description="Histidine kinase" evidence="17">
    <location>
        <begin position="584"/>
        <end position="891"/>
    </location>
</feature>
<keyword evidence="12" id="KW-0472">Membrane</keyword>
<evidence type="ECO:0000256" key="4">
    <source>
        <dbReference type="ARBA" id="ARBA00022553"/>
    </source>
</evidence>
<evidence type="ECO:0000256" key="13">
    <source>
        <dbReference type="ARBA" id="ARBA00023180"/>
    </source>
</evidence>
<keyword evidence="9" id="KW-0067">ATP-binding</keyword>
<dbReference type="PROSITE" id="PS50109">
    <property type="entry name" value="HIS_KIN"/>
    <property type="match status" value="1"/>
</dbReference>
<comment type="caution">
    <text evidence="19">The sequence shown here is derived from an EMBL/GenBank/DDBJ whole genome shotgun (WGS) entry which is preliminary data.</text>
</comment>
<feature type="region of interest" description="Disordered" evidence="16">
    <location>
        <begin position="751"/>
        <end position="771"/>
    </location>
</feature>
<dbReference type="InterPro" id="IPR036890">
    <property type="entry name" value="HATPase_C_sf"/>
</dbReference>
<evidence type="ECO:0000256" key="5">
    <source>
        <dbReference type="ARBA" id="ARBA00022679"/>
    </source>
</evidence>
<evidence type="ECO:0000259" key="17">
    <source>
        <dbReference type="PROSITE" id="PS50109"/>
    </source>
</evidence>
<dbReference type="AlphaFoldDB" id="A0A9W7SM71"/>
<dbReference type="Pfam" id="PF00512">
    <property type="entry name" value="HisKA"/>
    <property type="match status" value="1"/>
</dbReference>
<dbReference type="PANTHER" id="PTHR43047:SF72">
    <property type="entry name" value="OSMOSENSING HISTIDINE PROTEIN KINASE SLN1"/>
    <property type="match status" value="1"/>
</dbReference>
<dbReference type="GO" id="GO:0005886">
    <property type="term" value="C:plasma membrane"/>
    <property type="evidence" value="ECO:0007669"/>
    <property type="project" value="TreeGrafter"/>
</dbReference>
<dbReference type="Gene3D" id="3.30.565.10">
    <property type="entry name" value="Histidine kinase-like ATPase, C-terminal domain"/>
    <property type="match status" value="1"/>
</dbReference>
<dbReference type="FunFam" id="1.10.287.130:FF:000004">
    <property type="entry name" value="Ethylene receptor 1"/>
    <property type="match status" value="1"/>
</dbReference>
<evidence type="ECO:0000256" key="1">
    <source>
        <dbReference type="ARBA" id="ARBA00000085"/>
    </source>
</evidence>
<dbReference type="SUPFAM" id="SSF55874">
    <property type="entry name" value="ATPase domain of HSP90 chaperone/DNA topoisomerase II/histidine kinase"/>
    <property type="match status" value="1"/>
</dbReference>
<feature type="coiled-coil region" evidence="15">
    <location>
        <begin position="543"/>
        <end position="570"/>
    </location>
</feature>
<dbReference type="Pfam" id="PF02518">
    <property type="entry name" value="HATPase_c"/>
    <property type="match status" value="1"/>
</dbReference>
<feature type="modified residue" description="4-aspartylphosphate" evidence="14">
    <location>
        <position position="1076"/>
    </location>
</feature>
<evidence type="ECO:0000256" key="10">
    <source>
        <dbReference type="ARBA" id="ARBA00022989"/>
    </source>
</evidence>
<dbReference type="Gene3D" id="1.10.287.130">
    <property type="match status" value="1"/>
</dbReference>
<feature type="domain" description="Response regulatory" evidence="18">
    <location>
        <begin position="1014"/>
        <end position="1141"/>
    </location>
</feature>
<feature type="compositionally biased region" description="Polar residues" evidence="16">
    <location>
        <begin position="754"/>
        <end position="771"/>
    </location>
</feature>
<feature type="compositionally biased region" description="Basic and acidic residues" evidence="16">
    <location>
        <begin position="913"/>
        <end position="928"/>
    </location>
</feature>
<feature type="region of interest" description="Disordered" evidence="16">
    <location>
        <begin position="1161"/>
        <end position="1219"/>
    </location>
</feature>
<dbReference type="PROSITE" id="PS50110">
    <property type="entry name" value="RESPONSE_REGULATORY"/>
    <property type="match status" value="1"/>
</dbReference>
<evidence type="ECO:0000256" key="3">
    <source>
        <dbReference type="ARBA" id="ARBA00012438"/>
    </source>
</evidence>
<dbReference type="GO" id="GO:0005524">
    <property type="term" value="F:ATP binding"/>
    <property type="evidence" value="ECO:0007669"/>
    <property type="project" value="UniProtKB-KW"/>
</dbReference>
<dbReference type="Proteomes" id="UP001138500">
    <property type="component" value="Unassembled WGS sequence"/>
</dbReference>
<dbReference type="CDD" id="cd17546">
    <property type="entry name" value="REC_hyHK_CKI1_RcsC-like"/>
    <property type="match status" value="1"/>
</dbReference>
<dbReference type="PANTHER" id="PTHR43047">
    <property type="entry name" value="TWO-COMPONENT HISTIDINE PROTEIN KINASE"/>
    <property type="match status" value="1"/>
</dbReference>
<dbReference type="InterPro" id="IPR001789">
    <property type="entry name" value="Sig_transdc_resp-reg_receiver"/>
</dbReference>
<evidence type="ECO:0000256" key="7">
    <source>
        <dbReference type="ARBA" id="ARBA00022741"/>
    </source>
</evidence>
<evidence type="ECO:0000256" key="12">
    <source>
        <dbReference type="ARBA" id="ARBA00023136"/>
    </source>
</evidence>
<dbReference type="InterPro" id="IPR036097">
    <property type="entry name" value="HisK_dim/P_sf"/>
</dbReference>